<evidence type="ECO:0000313" key="2">
    <source>
        <dbReference type="Proteomes" id="UP000324611"/>
    </source>
</evidence>
<proteinExistence type="predicted"/>
<dbReference type="Proteomes" id="UP000324611">
    <property type="component" value="Unassembled WGS sequence"/>
</dbReference>
<dbReference type="GO" id="GO:0008168">
    <property type="term" value="F:methyltransferase activity"/>
    <property type="evidence" value="ECO:0007669"/>
    <property type="project" value="UniProtKB-KW"/>
</dbReference>
<dbReference type="PANTHER" id="PTHR43861">
    <property type="entry name" value="TRANS-ACONITATE 2-METHYLTRANSFERASE-RELATED"/>
    <property type="match status" value="1"/>
</dbReference>
<dbReference type="AlphaFoldDB" id="A0A5B2VLG7"/>
<dbReference type="RefSeq" id="WP_149840881.1">
    <property type="nucleotide sequence ID" value="NZ_VUOC01000004.1"/>
</dbReference>
<reference evidence="1 2" key="2">
    <citation type="submission" date="2019-09" db="EMBL/GenBank/DDBJ databases">
        <authorList>
            <person name="Jin C."/>
        </authorList>
    </citation>
    <scope>NUCLEOTIDE SEQUENCE [LARGE SCALE GENOMIC DNA]</scope>
    <source>
        <strain evidence="1 2">BN140078</strain>
    </source>
</reference>
<dbReference type="InterPro" id="IPR029063">
    <property type="entry name" value="SAM-dependent_MTases_sf"/>
</dbReference>
<comment type="caution">
    <text evidence="1">The sequence shown here is derived from an EMBL/GenBank/DDBJ whole genome shotgun (WGS) entry which is preliminary data.</text>
</comment>
<reference evidence="1 2" key="1">
    <citation type="submission" date="2019-09" db="EMBL/GenBank/DDBJ databases">
        <title>Chitinophaga ginsengihumi sp. nov., isolated from soil of ginseng rhizosphere.</title>
        <authorList>
            <person name="Lee J."/>
        </authorList>
    </citation>
    <scope>NUCLEOTIDE SEQUENCE [LARGE SCALE GENOMIC DNA]</scope>
    <source>
        <strain evidence="1 2">BN140078</strain>
    </source>
</reference>
<dbReference type="GO" id="GO:0032259">
    <property type="term" value="P:methylation"/>
    <property type="evidence" value="ECO:0007669"/>
    <property type="project" value="UniProtKB-KW"/>
</dbReference>
<name>A0A5B2VLG7_9BACT</name>
<organism evidence="1 2">
    <name type="scientific">Chitinophaga agrisoli</name>
    <dbReference type="NCBI Taxonomy" id="2607653"/>
    <lineage>
        <taxon>Bacteria</taxon>
        <taxon>Pseudomonadati</taxon>
        <taxon>Bacteroidota</taxon>
        <taxon>Chitinophagia</taxon>
        <taxon>Chitinophagales</taxon>
        <taxon>Chitinophagaceae</taxon>
        <taxon>Chitinophaga</taxon>
    </lineage>
</organism>
<protein>
    <submittedName>
        <fullName evidence="1">Class I SAM-dependent methyltransferase</fullName>
    </submittedName>
</protein>
<dbReference type="Pfam" id="PF13489">
    <property type="entry name" value="Methyltransf_23"/>
    <property type="match status" value="1"/>
</dbReference>
<dbReference type="Gene3D" id="3.40.50.150">
    <property type="entry name" value="Vaccinia Virus protein VP39"/>
    <property type="match status" value="1"/>
</dbReference>
<evidence type="ECO:0000313" key="1">
    <source>
        <dbReference type="EMBL" id="KAA2239704.1"/>
    </source>
</evidence>
<dbReference type="PANTHER" id="PTHR43861:SF6">
    <property type="entry name" value="METHYLTRANSFERASE TYPE 11"/>
    <property type="match status" value="1"/>
</dbReference>
<accession>A0A5B2VLG7</accession>
<sequence>MRLIYYNSCPLCGSSNIREVLTAQDYTVSGEKFDIWHCGHCAGRFTQNVPSSGRIGRYYQSQEYISHSETRKGLINRLYHSVRKITLRSKHNWVKAATGLKNGSVLDIGSGTGAFLHYMQQNGWKATGLEPDEQARRNALSLYKVEAQPVEQLFSLPAGSYDAITMWHVLEHVHEVHAYLQQINTLLKTDGALLIAVPNYTSPDAEHYGAYWAAYDVPRHLYHFSPTAMEQLLEQHHLKIVKKHPMVFDAFYVSLLSEKYKTGRSRMLMGAINGFRSYRKGLKDTDRCSSIVYEIKKKN</sequence>
<dbReference type="EMBL" id="VUOC01000004">
    <property type="protein sequence ID" value="KAA2239704.1"/>
    <property type="molecule type" value="Genomic_DNA"/>
</dbReference>
<keyword evidence="1" id="KW-0808">Transferase</keyword>
<gene>
    <name evidence="1" type="ORF">F0L74_26290</name>
</gene>
<keyword evidence="1" id="KW-0489">Methyltransferase</keyword>
<dbReference type="SUPFAM" id="SSF53335">
    <property type="entry name" value="S-adenosyl-L-methionine-dependent methyltransferases"/>
    <property type="match status" value="1"/>
</dbReference>
<keyword evidence="2" id="KW-1185">Reference proteome</keyword>
<dbReference type="CDD" id="cd02440">
    <property type="entry name" value="AdoMet_MTases"/>
    <property type="match status" value="1"/>
</dbReference>